<dbReference type="GO" id="GO:0016226">
    <property type="term" value="P:iron-sulfur cluster assembly"/>
    <property type="evidence" value="ECO:0000318"/>
    <property type="project" value="GO_Central"/>
</dbReference>
<dbReference type="Gene3D" id="3.30.300.90">
    <property type="entry name" value="BolA-like"/>
    <property type="match status" value="1"/>
</dbReference>
<dbReference type="EMBL" id="DF237791">
    <property type="protein sequence ID" value="GAQ91739.1"/>
    <property type="molecule type" value="Genomic_DNA"/>
</dbReference>
<dbReference type="InterPro" id="IPR003808">
    <property type="entry name" value="Fe-S_metab-assoc_dom"/>
</dbReference>
<evidence type="ECO:0000259" key="2">
    <source>
        <dbReference type="Pfam" id="PF02657"/>
    </source>
</evidence>
<dbReference type="OrthoDB" id="411584at2759"/>
<dbReference type="Gene3D" id="3.90.1010.10">
    <property type="match status" value="1"/>
</dbReference>
<organism evidence="3 4">
    <name type="scientific">Klebsormidium nitens</name>
    <name type="common">Green alga</name>
    <name type="synonym">Ulothrix nitens</name>
    <dbReference type="NCBI Taxonomy" id="105231"/>
    <lineage>
        <taxon>Eukaryota</taxon>
        <taxon>Viridiplantae</taxon>
        <taxon>Streptophyta</taxon>
        <taxon>Klebsormidiophyceae</taxon>
        <taxon>Klebsormidiales</taxon>
        <taxon>Klebsormidiaceae</taxon>
        <taxon>Klebsormidium</taxon>
    </lineage>
</organism>
<evidence type="ECO:0000313" key="4">
    <source>
        <dbReference type="Proteomes" id="UP000054558"/>
    </source>
</evidence>
<dbReference type="OMA" id="DSQFKTR"/>
<sequence>MVPDATQRYKQLLYYASKLKPLAPEYHVQENKVVGCVSQVWVKPSLGEDGLVYFAADSDSQLTKGLAALLVEGLSGATPSQILRIQPDFIQLLGLSQKLTPSRNNGFLNMLLLMQKRTLALFMEQEKRRKLEESSSASLGGSPGVQSAEPSGGDAEVAGTSNGSKEDPSGSSSGGSTGAAQVHSVNGNNGRPIYTGMKEKLEAGLSPVALEIEDESHQHAGHAGVHKGASETHFNVKIVSNAFDGMNVVKRHRAVYQLLQEEFANGLHALSLSTKTPEEAGVSKS</sequence>
<dbReference type="SUPFAM" id="SSF82649">
    <property type="entry name" value="SufE/NifU"/>
    <property type="match status" value="1"/>
</dbReference>
<keyword evidence="4" id="KW-1185">Reference proteome</keyword>
<proteinExistence type="predicted"/>
<gene>
    <name evidence="3" type="ORF">KFL_008420040</name>
</gene>
<dbReference type="SUPFAM" id="SSF82657">
    <property type="entry name" value="BolA-like"/>
    <property type="match status" value="1"/>
</dbReference>
<name>A0A1Y1IQJ6_KLENI</name>
<reference evidence="3 4" key="1">
    <citation type="journal article" date="2014" name="Nat. Commun.">
        <title>Klebsormidium flaccidum genome reveals primary factors for plant terrestrial adaptation.</title>
        <authorList>
            <person name="Hori K."/>
            <person name="Maruyama F."/>
            <person name="Fujisawa T."/>
            <person name="Togashi T."/>
            <person name="Yamamoto N."/>
            <person name="Seo M."/>
            <person name="Sato S."/>
            <person name="Yamada T."/>
            <person name="Mori H."/>
            <person name="Tajima N."/>
            <person name="Moriyama T."/>
            <person name="Ikeuchi M."/>
            <person name="Watanabe M."/>
            <person name="Wada H."/>
            <person name="Kobayashi K."/>
            <person name="Saito M."/>
            <person name="Masuda T."/>
            <person name="Sasaki-Sekimoto Y."/>
            <person name="Mashiguchi K."/>
            <person name="Awai K."/>
            <person name="Shimojima M."/>
            <person name="Masuda S."/>
            <person name="Iwai M."/>
            <person name="Nobusawa T."/>
            <person name="Narise T."/>
            <person name="Kondo S."/>
            <person name="Saito H."/>
            <person name="Sato R."/>
            <person name="Murakawa M."/>
            <person name="Ihara Y."/>
            <person name="Oshima-Yamada Y."/>
            <person name="Ohtaka K."/>
            <person name="Satoh M."/>
            <person name="Sonobe K."/>
            <person name="Ishii M."/>
            <person name="Ohtani R."/>
            <person name="Kanamori-Sato M."/>
            <person name="Honoki R."/>
            <person name="Miyazaki D."/>
            <person name="Mochizuki H."/>
            <person name="Umetsu J."/>
            <person name="Higashi K."/>
            <person name="Shibata D."/>
            <person name="Kamiya Y."/>
            <person name="Sato N."/>
            <person name="Nakamura Y."/>
            <person name="Tabata S."/>
            <person name="Ida S."/>
            <person name="Kurokawa K."/>
            <person name="Ohta H."/>
        </authorList>
    </citation>
    <scope>NUCLEOTIDE SEQUENCE [LARGE SCALE GENOMIC DNA]</scope>
    <source>
        <strain evidence="3 4">NIES-2285</strain>
    </source>
</reference>
<dbReference type="PANTHER" id="PTHR46230:SF3">
    <property type="entry name" value="SUFE-LIKE PROTEIN 1, CHLOROPLASTIC_MITOCHONDRIAL"/>
    <property type="match status" value="1"/>
</dbReference>
<dbReference type="InterPro" id="IPR036065">
    <property type="entry name" value="BolA-like_sf"/>
</dbReference>
<dbReference type="STRING" id="105231.A0A1Y1IQJ6"/>
<dbReference type="Proteomes" id="UP000054558">
    <property type="component" value="Unassembled WGS sequence"/>
</dbReference>
<dbReference type="InterPro" id="IPR002634">
    <property type="entry name" value="BolA"/>
</dbReference>
<evidence type="ECO:0000256" key="1">
    <source>
        <dbReference type="SAM" id="MobiDB-lite"/>
    </source>
</evidence>
<dbReference type="Pfam" id="PF01722">
    <property type="entry name" value="BolA"/>
    <property type="match status" value="1"/>
</dbReference>
<protein>
    <submittedName>
        <fullName evidence="3">Stress-induced protein UVI31</fullName>
    </submittedName>
</protein>
<dbReference type="PANTHER" id="PTHR46230">
    <property type="match status" value="1"/>
</dbReference>
<dbReference type="AlphaFoldDB" id="A0A1Y1IQJ6"/>
<feature type="domain" description="Fe-S metabolism associated" evidence="2">
    <location>
        <begin position="3"/>
        <end position="116"/>
    </location>
</feature>
<feature type="region of interest" description="Disordered" evidence="1">
    <location>
        <begin position="131"/>
        <end position="194"/>
    </location>
</feature>
<evidence type="ECO:0000313" key="3">
    <source>
        <dbReference type="EMBL" id="GAQ91739.1"/>
    </source>
</evidence>
<accession>A0A1Y1IQJ6</accession>
<dbReference type="Pfam" id="PF02657">
    <property type="entry name" value="SufE"/>
    <property type="match status" value="1"/>
</dbReference>